<reference evidence="2 3" key="1">
    <citation type="submission" date="2018-11" db="EMBL/GenBank/DDBJ databases">
        <title>Genome sequence of Saitozyma podzolica DSM 27192.</title>
        <authorList>
            <person name="Aliyu H."/>
            <person name="Gorte O."/>
            <person name="Ochsenreither K."/>
        </authorList>
    </citation>
    <scope>NUCLEOTIDE SEQUENCE [LARGE SCALE GENOMIC DNA]</scope>
    <source>
        <strain evidence="2 3">DSM 27192</strain>
    </source>
</reference>
<proteinExistence type="predicted"/>
<feature type="compositionally biased region" description="Low complexity" evidence="1">
    <location>
        <begin position="14"/>
        <end position="32"/>
    </location>
</feature>
<dbReference type="Proteomes" id="UP000279259">
    <property type="component" value="Unassembled WGS sequence"/>
</dbReference>
<feature type="compositionally biased region" description="Polar residues" evidence="1">
    <location>
        <begin position="33"/>
        <end position="49"/>
    </location>
</feature>
<dbReference type="AlphaFoldDB" id="A0A427YI48"/>
<evidence type="ECO:0000313" key="3">
    <source>
        <dbReference type="Proteomes" id="UP000279259"/>
    </source>
</evidence>
<sequence length="109" mass="11423">MERRRGSGPSPGLTTEPKSTTTTSSTAISSGSQRHSPGTTSAATASPSGVSRAGIPAAGSPPSPRDRLERLINTITCVLRCYAALPTRSPAFLDSLESFRERAIGMYQQ</sequence>
<comment type="caution">
    <text evidence="2">The sequence shown here is derived from an EMBL/GenBank/DDBJ whole genome shotgun (WGS) entry which is preliminary data.</text>
</comment>
<keyword evidence="3" id="KW-1185">Reference proteome</keyword>
<organism evidence="2 3">
    <name type="scientific">Saitozyma podzolica</name>
    <dbReference type="NCBI Taxonomy" id="1890683"/>
    <lineage>
        <taxon>Eukaryota</taxon>
        <taxon>Fungi</taxon>
        <taxon>Dikarya</taxon>
        <taxon>Basidiomycota</taxon>
        <taxon>Agaricomycotina</taxon>
        <taxon>Tremellomycetes</taxon>
        <taxon>Tremellales</taxon>
        <taxon>Trimorphomycetaceae</taxon>
        <taxon>Saitozyma</taxon>
    </lineage>
</organism>
<evidence type="ECO:0000313" key="2">
    <source>
        <dbReference type="EMBL" id="RSH90766.1"/>
    </source>
</evidence>
<evidence type="ECO:0000256" key="1">
    <source>
        <dbReference type="SAM" id="MobiDB-lite"/>
    </source>
</evidence>
<feature type="compositionally biased region" description="Low complexity" evidence="1">
    <location>
        <begin position="51"/>
        <end position="60"/>
    </location>
</feature>
<name>A0A427YI48_9TREE</name>
<gene>
    <name evidence="2" type="ORF">EHS25_009941</name>
</gene>
<dbReference type="EMBL" id="RSCD01000009">
    <property type="protein sequence ID" value="RSH90766.1"/>
    <property type="molecule type" value="Genomic_DNA"/>
</dbReference>
<protein>
    <submittedName>
        <fullName evidence="2">Uncharacterized protein</fullName>
    </submittedName>
</protein>
<feature type="region of interest" description="Disordered" evidence="1">
    <location>
        <begin position="1"/>
        <end position="67"/>
    </location>
</feature>
<accession>A0A427YI48</accession>